<comment type="caution">
    <text evidence="1">The sequence shown here is derived from an EMBL/GenBank/DDBJ whole genome shotgun (WGS) entry which is preliminary data.</text>
</comment>
<dbReference type="EMBL" id="JACATN010000023">
    <property type="protein sequence ID" value="MBT2163662.1"/>
    <property type="molecule type" value="Genomic_DNA"/>
</dbReference>
<protein>
    <submittedName>
        <fullName evidence="1">Uncharacterized protein</fullName>
    </submittedName>
</protein>
<name>A0ABS5WK35_9FLAO</name>
<evidence type="ECO:0000313" key="1">
    <source>
        <dbReference type="EMBL" id="MBT2163662.1"/>
    </source>
</evidence>
<proteinExistence type="predicted"/>
<organism evidence="1 2">
    <name type="scientific">Zobellia barbeyronii</name>
    <dbReference type="NCBI Taxonomy" id="2748009"/>
    <lineage>
        <taxon>Bacteria</taxon>
        <taxon>Pseudomonadati</taxon>
        <taxon>Bacteroidota</taxon>
        <taxon>Flavobacteriia</taxon>
        <taxon>Flavobacteriales</taxon>
        <taxon>Flavobacteriaceae</taxon>
        <taxon>Zobellia</taxon>
    </lineage>
</organism>
<dbReference type="RefSeq" id="WP_214613597.1">
    <property type="nucleotide sequence ID" value="NZ_JACATN010000023.1"/>
</dbReference>
<dbReference type="Proteomes" id="UP000740413">
    <property type="component" value="Unassembled WGS sequence"/>
</dbReference>
<gene>
    <name evidence="1" type="ORF">HW347_20515</name>
</gene>
<reference evidence="2" key="1">
    <citation type="submission" date="2023-07" db="EMBL/GenBank/DDBJ databases">
        <title>Zobellia barbeyronii sp. nov., a new marine flavobacterium, isolated from green and red algae.</title>
        <authorList>
            <person name="Nedashkovskaya O.I."/>
            <person name="Otstavnykh N."/>
            <person name="Zhukova N."/>
            <person name="Guzev K."/>
            <person name="Chausova V."/>
            <person name="Tekutyeva L."/>
            <person name="Mikhailov V."/>
            <person name="Isaeva M."/>
        </authorList>
    </citation>
    <scope>NUCLEOTIDE SEQUENCE [LARGE SCALE GENOMIC DNA]</scope>
    <source>
        <strain evidence="2">KMM 6746</strain>
    </source>
</reference>
<keyword evidence="2" id="KW-1185">Reference proteome</keyword>
<accession>A0ABS5WK35</accession>
<evidence type="ECO:0000313" key="2">
    <source>
        <dbReference type="Proteomes" id="UP000740413"/>
    </source>
</evidence>
<sequence length="309" mass="35933">MKNIQLNIKGLNLIVEGASKNVLLEIAEGIFPKYNYTQLCKFENYSSRLSWNFNLTRLFKEQNPPIEKEKRFSLIMEIKDEIMRMHQTLSFLENLIEQNEINFSLEVVESLSNIDCGRTKDTRALGWRKVLKYYAKTADLENFKKVLKLCESGKERNEITTLKSLLVSSYSKLKGLENGLELARLKLFGNKYLYSALSSGIQTSSYDEMKKVLKNITDLGQEDKTAILARTFQQNTKNGNFSLINFNEIYQQIDTMDPKIKFGDFRLRDTLLIDIGMNLKEVDLVIKCRKSIKNNTLKKELRFTEEQLK</sequence>